<name>A0A369WAA6_9GAMM</name>
<dbReference type="InterPro" id="IPR004776">
    <property type="entry name" value="Mem_transp_PIN-like"/>
</dbReference>
<dbReference type="EMBL" id="QQOH01000006">
    <property type="protein sequence ID" value="RDE18233.1"/>
    <property type="molecule type" value="Genomic_DNA"/>
</dbReference>
<evidence type="ECO:0000256" key="5">
    <source>
        <dbReference type="ARBA" id="ARBA00022692"/>
    </source>
</evidence>
<comment type="caution">
    <text evidence="9">The sequence shown here is derived from an EMBL/GenBank/DDBJ whole genome shotgun (WGS) entry which is preliminary data.</text>
</comment>
<reference evidence="9 10" key="1">
    <citation type="submission" date="2018-07" db="EMBL/GenBank/DDBJ databases">
        <title>Motiliproteus coralliicola sp. nov., a bacterium isolated from Coral.</title>
        <authorList>
            <person name="Wang G."/>
        </authorList>
    </citation>
    <scope>NUCLEOTIDE SEQUENCE [LARGE SCALE GENOMIC DNA]</scope>
    <source>
        <strain evidence="9 10">C34</strain>
    </source>
</reference>
<dbReference type="Gene3D" id="1.20.1530.20">
    <property type="match status" value="1"/>
</dbReference>
<feature type="transmembrane region" description="Helical" evidence="8">
    <location>
        <begin position="65"/>
        <end position="87"/>
    </location>
</feature>
<feature type="transmembrane region" description="Helical" evidence="8">
    <location>
        <begin position="122"/>
        <end position="149"/>
    </location>
</feature>
<evidence type="ECO:0000256" key="2">
    <source>
        <dbReference type="ARBA" id="ARBA00010145"/>
    </source>
</evidence>
<dbReference type="Proteomes" id="UP000253769">
    <property type="component" value="Unassembled WGS sequence"/>
</dbReference>
<feature type="transmembrane region" description="Helical" evidence="8">
    <location>
        <begin position="252"/>
        <end position="270"/>
    </location>
</feature>
<accession>A0A369WAA6</accession>
<dbReference type="InterPro" id="IPR038770">
    <property type="entry name" value="Na+/solute_symporter_sf"/>
</dbReference>
<evidence type="ECO:0000256" key="3">
    <source>
        <dbReference type="ARBA" id="ARBA00022448"/>
    </source>
</evidence>
<dbReference type="AlphaFoldDB" id="A0A369WAA6"/>
<sequence>MLTVTAALGPVFALVVIGVGLRWLRFPSLEFWPLAERFTYYLLFPSLLVLKISTTELPVAGVDSVILALLLVLAAMILITLLCGRWLGLGQAASSSFFQGGVRFNTYVGLAAATELFGETGLLWGALFLGLMIPLKNIACVVLFVLLGNGRSGWGALFRSLFTNPLILACLLGAVLNLSGLGMPAPLVPVLELLSRAALPLGLLAVGFGLELRALKSGGSALWSACLLKLLIYPLLFAGLAVLLQLPDQARAVLLVFAAVPTSPAAYILARQLGGDAPLMAAIITVQTLLAMLTMPLLLALLG</sequence>
<evidence type="ECO:0000313" key="9">
    <source>
        <dbReference type="EMBL" id="RDE18233.1"/>
    </source>
</evidence>
<comment type="similarity">
    <text evidence="2">Belongs to the auxin efflux carrier (TC 2.A.69) family.</text>
</comment>
<feature type="transmembrane region" description="Helical" evidence="8">
    <location>
        <begin position="222"/>
        <end position="246"/>
    </location>
</feature>
<keyword evidence="6 8" id="KW-1133">Transmembrane helix</keyword>
<dbReference type="PANTHER" id="PTHR36838">
    <property type="entry name" value="AUXIN EFFLUX CARRIER FAMILY PROTEIN"/>
    <property type="match status" value="1"/>
</dbReference>
<keyword evidence="7 8" id="KW-0472">Membrane</keyword>
<evidence type="ECO:0000256" key="4">
    <source>
        <dbReference type="ARBA" id="ARBA00022475"/>
    </source>
</evidence>
<organism evidence="9 10">
    <name type="scientific">Motiliproteus coralliicola</name>
    <dbReference type="NCBI Taxonomy" id="2283196"/>
    <lineage>
        <taxon>Bacteria</taxon>
        <taxon>Pseudomonadati</taxon>
        <taxon>Pseudomonadota</taxon>
        <taxon>Gammaproteobacteria</taxon>
        <taxon>Oceanospirillales</taxon>
        <taxon>Oceanospirillaceae</taxon>
        <taxon>Motiliproteus</taxon>
    </lineage>
</organism>
<evidence type="ECO:0000313" key="10">
    <source>
        <dbReference type="Proteomes" id="UP000253769"/>
    </source>
</evidence>
<protein>
    <submittedName>
        <fullName evidence="9">AEC family transporter</fullName>
    </submittedName>
</protein>
<evidence type="ECO:0000256" key="8">
    <source>
        <dbReference type="SAM" id="Phobius"/>
    </source>
</evidence>
<evidence type="ECO:0000256" key="7">
    <source>
        <dbReference type="ARBA" id="ARBA00023136"/>
    </source>
</evidence>
<dbReference type="Pfam" id="PF03547">
    <property type="entry name" value="Mem_trans"/>
    <property type="match status" value="1"/>
</dbReference>
<comment type="subcellular location">
    <subcellularLocation>
        <location evidence="1">Cell membrane</location>
        <topology evidence="1">Multi-pass membrane protein</topology>
    </subcellularLocation>
</comment>
<keyword evidence="10" id="KW-1185">Reference proteome</keyword>
<feature type="transmembrane region" description="Helical" evidence="8">
    <location>
        <begin position="37"/>
        <end position="53"/>
    </location>
</feature>
<evidence type="ECO:0000256" key="6">
    <source>
        <dbReference type="ARBA" id="ARBA00022989"/>
    </source>
</evidence>
<keyword evidence="4" id="KW-1003">Cell membrane</keyword>
<keyword evidence="5 8" id="KW-0812">Transmembrane</keyword>
<feature type="transmembrane region" description="Helical" evidence="8">
    <location>
        <begin position="277"/>
        <end position="302"/>
    </location>
</feature>
<dbReference type="GO" id="GO:0055085">
    <property type="term" value="P:transmembrane transport"/>
    <property type="evidence" value="ECO:0007669"/>
    <property type="project" value="InterPro"/>
</dbReference>
<keyword evidence="3" id="KW-0813">Transport</keyword>
<proteinExistence type="inferred from homology"/>
<evidence type="ECO:0000256" key="1">
    <source>
        <dbReference type="ARBA" id="ARBA00004651"/>
    </source>
</evidence>
<gene>
    <name evidence="9" type="ORF">DV711_19015</name>
</gene>
<feature type="transmembrane region" description="Helical" evidence="8">
    <location>
        <begin position="161"/>
        <end position="181"/>
    </location>
</feature>
<dbReference type="PANTHER" id="PTHR36838:SF4">
    <property type="entry name" value="AUXIN EFFLUX CARRIER FAMILY PROTEIN"/>
    <property type="match status" value="1"/>
</dbReference>
<dbReference type="GO" id="GO:0005886">
    <property type="term" value="C:plasma membrane"/>
    <property type="evidence" value="ECO:0007669"/>
    <property type="project" value="UniProtKB-SubCell"/>
</dbReference>
<dbReference type="OrthoDB" id="9805563at2"/>